<reference evidence="1" key="2">
    <citation type="journal article" date="2022" name="Hortic Res">
        <title>The genome of Dioscorea zingiberensis sheds light on the biosynthesis, origin and evolution of the medicinally important diosgenin saponins.</title>
        <authorList>
            <person name="Li Y."/>
            <person name="Tan C."/>
            <person name="Li Z."/>
            <person name="Guo J."/>
            <person name="Li S."/>
            <person name="Chen X."/>
            <person name="Wang C."/>
            <person name="Dai X."/>
            <person name="Yang H."/>
            <person name="Song W."/>
            <person name="Hou L."/>
            <person name="Xu J."/>
            <person name="Tong Z."/>
            <person name="Xu A."/>
            <person name="Yuan X."/>
            <person name="Wang W."/>
            <person name="Yang Q."/>
            <person name="Chen L."/>
            <person name="Sun Z."/>
            <person name="Wang K."/>
            <person name="Pan B."/>
            <person name="Chen J."/>
            <person name="Bao Y."/>
            <person name="Liu F."/>
            <person name="Qi X."/>
            <person name="Gang D.R."/>
            <person name="Wen J."/>
            <person name="Li J."/>
        </authorList>
    </citation>
    <scope>NUCLEOTIDE SEQUENCE</scope>
    <source>
        <strain evidence="1">Dzin_1.0</strain>
    </source>
</reference>
<gene>
    <name evidence="1" type="ORF">J5N97_027883</name>
</gene>
<dbReference type="PANTHER" id="PTHR33052">
    <property type="entry name" value="DUF4228 DOMAIN PROTEIN-RELATED"/>
    <property type="match status" value="1"/>
</dbReference>
<dbReference type="Pfam" id="PF14009">
    <property type="entry name" value="PADRE"/>
    <property type="match status" value="1"/>
</dbReference>
<dbReference type="EMBL" id="JAGGNH010000009">
    <property type="protein sequence ID" value="KAJ0962761.1"/>
    <property type="molecule type" value="Genomic_DNA"/>
</dbReference>
<name>A0A9D5H4E3_9LILI</name>
<proteinExistence type="predicted"/>
<reference evidence="1" key="1">
    <citation type="submission" date="2021-03" db="EMBL/GenBank/DDBJ databases">
        <authorList>
            <person name="Li Z."/>
            <person name="Yang C."/>
        </authorList>
    </citation>
    <scope>NUCLEOTIDE SEQUENCE</scope>
    <source>
        <strain evidence="1">Dzin_1.0</strain>
        <tissue evidence="1">Leaf</tissue>
    </source>
</reference>
<dbReference type="Proteomes" id="UP001085076">
    <property type="component" value="Miscellaneous, Linkage group lg09"/>
</dbReference>
<protein>
    <submittedName>
        <fullName evidence="1">Uncharacterized protein</fullName>
    </submittedName>
</protein>
<keyword evidence="2" id="KW-1185">Reference proteome</keyword>
<dbReference type="InterPro" id="IPR025322">
    <property type="entry name" value="PADRE_dom"/>
</dbReference>
<dbReference type="OrthoDB" id="771105at2759"/>
<organism evidence="1 2">
    <name type="scientific">Dioscorea zingiberensis</name>
    <dbReference type="NCBI Taxonomy" id="325984"/>
    <lineage>
        <taxon>Eukaryota</taxon>
        <taxon>Viridiplantae</taxon>
        <taxon>Streptophyta</taxon>
        <taxon>Embryophyta</taxon>
        <taxon>Tracheophyta</taxon>
        <taxon>Spermatophyta</taxon>
        <taxon>Magnoliopsida</taxon>
        <taxon>Liliopsida</taxon>
        <taxon>Dioscoreales</taxon>
        <taxon>Dioscoreaceae</taxon>
        <taxon>Dioscorea</taxon>
    </lineage>
</organism>
<dbReference type="AlphaFoldDB" id="A0A9D5H4E3"/>
<evidence type="ECO:0000313" key="1">
    <source>
        <dbReference type="EMBL" id="KAJ0962761.1"/>
    </source>
</evidence>
<sequence>MGNTTSCTSYVITGGTVKVIAIDGTVEEYMSSIRVAEVMLENPGMFVCDSSHLKVGTRVPGIAADEELACRRLYFILPMDMLYSVLTEEEMVCLTYRAASAVRRGSSTRKITRIFPLLSEFCLFPADQAKPLAHQQQQALKSGKVERMMMRQRSWMPSLDTIDELP</sequence>
<evidence type="ECO:0000313" key="2">
    <source>
        <dbReference type="Proteomes" id="UP001085076"/>
    </source>
</evidence>
<comment type="caution">
    <text evidence="1">The sequence shown here is derived from an EMBL/GenBank/DDBJ whole genome shotgun (WGS) entry which is preliminary data.</text>
</comment>
<accession>A0A9D5H4E3</accession>